<proteinExistence type="predicted"/>
<keyword evidence="2" id="KW-1185">Reference proteome</keyword>
<dbReference type="Proteomes" id="UP000735302">
    <property type="component" value="Unassembled WGS sequence"/>
</dbReference>
<name>A0AAV3Y2T2_9GAST</name>
<dbReference type="AlphaFoldDB" id="A0AAV3Y2T2"/>
<dbReference type="EMBL" id="BLXT01000430">
    <property type="protein sequence ID" value="GFN76922.1"/>
    <property type="molecule type" value="Genomic_DNA"/>
</dbReference>
<gene>
    <name evidence="1" type="ORF">PoB_000342800</name>
</gene>
<sequence>MSANSPEPNVTATLMRWSVKPKVPAALQGFLTLEIPTRVGTFYHGSLAHRTPVQSTVFRPLALGTPIRLLGWPRTRSSFRHG</sequence>
<reference evidence="1 2" key="1">
    <citation type="journal article" date="2021" name="Elife">
        <title>Chloroplast acquisition without the gene transfer in kleptoplastic sea slugs, Plakobranchus ocellatus.</title>
        <authorList>
            <person name="Maeda T."/>
            <person name="Takahashi S."/>
            <person name="Yoshida T."/>
            <person name="Shimamura S."/>
            <person name="Takaki Y."/>
            <person name="Nagai Y."/>
            <person name="Toyoda A."/>
            <person name="Suzuki Y."/>
            <person name="Arimoto A."/>
            <person name="Ishii H."/>
            <person name="Satoh N."/>
            <person name="Nishiyama T."/>
            <person name="Hasebe M."/>
            <person name="Maruyama T."/>
            <person name="Minagawa J."/>
            <person name="Obokata J."/>
            <person name="Shigenobu S."/>
        </authorList>
    </citation>
    <scope>NUCLEOTIDE SEQUENCE [LARGE SCALE GENOMIC DNA]</scope>
</reference>
<organism evidence="1 2">
    <name type="scientific">Plakobranchus ocellatus</name>
    <dbReference type="NCBI Taxonomy" id="259542"/>
    <lineage>
        <taxon>Eukaryota</taxon>
        <taxon>Metazoa</taxon>
        <taxon>Spiralia</taxon>
        <taxon>Lophotrochozoa</taxon>
        <taxon>Mollusca</taxon>
        <taxon>Gastropoda</taxon>
        <taxon>Heterobranchia</taxon>
        <taxon>Euthyneura</taxon>
        <taxon>Panpulmonata</taxon>
        <taxon>Sacoglossa</taxon>
        <taxon>Placobranchoidea</taxon>
        <taxon>Plakobranchidae</taxon>
        <taxon>Plakobranchus</taxon>
    </lineage>
</organism>
<evidence type="ECO:0000313" key="2">
    <source>
        <dbReference type="Proteomes" id="UP000735302"/>
    </source>
</evidence>
<accession>A0AAV3Y2T2</accession>
<comment type="caution">
    <text evidence="1">The sequence shown here is derived from an EMBL/GenBank/DDBJ whole genome shotgun (WGS) entry which is preliminary data.</text>
</comment>
<protein>
    <submittedName>
        <fullName evidence="1">Uncharacterized protein</fullName>
    </submittedName>
</protein>
<evidence type="ECO:0000313" key="1">
    <source>
        <dbReference type="EMBL" id="GFN76922.1"/>
    </source>
</evidence>